<dbReference type="GO" id="GO:0005524">
    <property type="term" value="F:ATP binding"/>
    <property type="evidence" value="ECO:0007669"/>
    <property type="project" value="UniProtKB-KW"/>
</dbReference>
<dbReference type="Gene3D" id="3.90.870.10">
    <property type="entry name" value="DHBP synthase"/>
    <property type="match status" value="1"/>
</dbReference>
<dbReference type="PROSITE" id="PS51163">
    <property type="entry name" value="YRDC"/>
    <property type="match status" value="1"/>
</dbReference>
<keyword evidence="9" id="KW-0067">ATP-binding</keyword>
<keyword evidence="4" id="KW-0963">Cytoplasm</keyword>
<reference evidence="13" key="1">
    <citation type="submission" date="2020-10" db="EMBL/GenBank/DDBJ databases">
        <authorList>
            <person name="Gilroy R."/>
        </authorList>
    </citation>
    <scope>NUCLEOTIDE SEQUENCE</scope>
    <source>
        <strain evidence="13">D3-1215</strain>
    </source>
</reference>
<dbReference type="EMBL" id="JADIMR010000029">
    <property type="protein sequence ID" value="MBO8446505.1"/>
    <property type="molecule type" value="Genomic_DNA"/>
</dbReference>
<evidence type="ECO:0000259" key="12">
    <source>
        <dbReference type="PROSITE" id="PS51163"/>
    </source>
</evidence>
<comment type="similarity">
    <text evidence="2">Belongs to the SUA5 family.</text>
</comment>
<gene>
    <name evidence="13" type="ORF">IAC32_02005</name>
</gene>
<dbReference type="GO" id="GO:0008033">
    <property type="term" value="P:tRNA processing"/>
    <property type="evidence" value="ECO:0007669"/>
    <property type="project" value="UniProtKB-KW"/>
</dbReference>
<dbReference type="PANTHER" id="PTHR17490:SF16">
    <property type="entry name" value="THREONYLCARBAMOYL-AMP SYNTHASE"/>
    <property type="match status" value="1"/>
</dbReference>
<comment type="catalytic activity">
    <reaction evidence="11">
        <text>L-threonine + hydrogencarbonate + ATP = L-threonylcarbamoyladenylate + diphosphate + H2O</text>
        <dbReference type="Rhea" id="RHEA:36407"/>
        <dbReference type="ChEBI" id="CHEBI:15377"/>
        <dbReference type="ChEBI" id="CHEBI:17544"/>
        <dbReference type="ChEBI" id="CHEBI:30616"/>
        <dbReference type="ChEBI" id="CHEBI:33019"/>
        <dbReference type="ChEBI" id="CHEBI:57926"/>
        <dbReference type="ChEBI" id="CHEBI:73682"/>
        <dbReference type="EC" id="2.7.7.87"/>
    </reaction>
</comment>
<reference evidence="13" key="2">
    <citation type="journal article" date="2021" name="PeerJ">
        <title>Extensive microbial diversity within the chicken gut microbiome revealed by metagenomics and culture.</title>
        <authorList>
            <person name="Gilroy R."/>
            <person name="Ravi A."/>
            <person name="Getino M."/>
            <person name="Pursley I."/>
            <person name="Horton D.L."/>
            <person name="Alikhan N.F."/>
            <person name="Baker D."/>
            <person name="Gharbi K."/>
            <person name="Hall N."/>
            <person name="Watson M."/>
            <person name="Adriaenssens E.M."/>
            <person name="Foster-Nyarko E."/>
            <person name="Jarju S."/>
            <person name="Secka A."/>
            <person name="Antonio M."/>
            <person name="Oren A."/>
            <person name="Chaudhuri R.R."/>
            <person name="La Ragione R."/>
            <person name="Hildebrand F."/>
            <person name="Pallen M.J."/>
        </authorList>
    </citation>
    <scope>NUCLEOTIDE SEQUENCE</scope>
    <source>
        <strain evidence="13">D3-1215</strain>
    </source>
</reference>
<accession>A0A9D9H9W2</accession>
<keyword evidence="8" id="KW-0547">Nucleotide-binding</keyword>
<evidence type="ECO:0000256" key="8">
    <source>
        <dbReference type="ARBA" id="ARBA00022741"/>
    </source>
</evidence>
<keyword evidence="7" id="KW-0548">Nucleotidyltransferase</keyword>
<evidence type="ECO:0000256" key="4">
    <source>
        <dbReference type="ARBA" id="ARBA00022490"/>
    </source>
</evidence>
<keyword evidence="6" id="KW-0819">tRNA processing</keyword>
<proteinExistence type="inferred from homology"/>
<evidence type="ECO:0000256" key="11">
    <source>
        <dbReference type="ARBA" id="ARBA00048366"/>
    </source>
</evidence>
<comment type="caution">
    <text evidence="13">The sequence shown here is derived from an EMBL/GenBank/DDBJ whole genome shotgun (WGS) entry which is preliminary data.</text>
</comment>
<dbReference type="SUPFAM" id="SSF55821">
    <property type="entry name" value="YrdC/RibB"/>
    <property type="match status" value="1"/>
</dbReference>
<name>A0A9D9H9W2_9BACT</name>
<dbReference type="InterPro" id="IPR006070">
    <property type="entry name" value="Sua5-like_dom"/>
</dbReference>
<dbReference type="InterPro" id="IPR017945">
    <property type="entry name" value="DHBP_synth_RibB-like_a/b_dom"/>
</dbReference>
<dbReference type="Pfam" id="PF01300">
    <property type="entry name" value="Sua5_yciO_yrdC"/>
    <property type="match status" value="1"/>
</dbReference>
<evidence type="ECO:0000256" key="9">
    <source>
        <dbReference type="ARBA" id="ARBA00022840"/>
    </source>
</evidence>
<evidence type="ECO:0000256" key="2">
    <source>
        <dbReference type="ARBA" id="ARBA00007663"/>
    </source>
</evidence>
<evidence type="ECO:0000313" key="13">
    <source>
        <dbReference type="EMBL" id="MBO8446505.1"/>
    </source>
</evidence>
<dbReference type="GO" id="GO:0005737">
    <property type="term" value="C:cytoplasm"/>
    <property type="evidence" value="ECO:0007669"/>
    <property type="project" value="UniProtKB-SubCell"/>
</dbReference>
<sequence>MANNQKIFDEDISNALATLNAGGVILYPTDTIWGLGCDSCNAEAVDRIFKIKQRSDSKSMLCLVDCIGRIPGFVDDVPEQAWELAELAETPLTIIYPGAKNLAPNLIAEDGSVGIRITREDFSRELCARFRRPLVSTSANISGSPSPACFADIPESLISQVDYVVQYRREEKEKRTASSIIKFEKNGTFAIIR</sequence>
<dbReference type="GO" id="GO:0061710">
    <property type="term" value="F:L-threonylcarbamoyladenylate synthase"/>
    <property type="evidence" value="ECO:0007669"/>
    <property type="project" value="UniProtKB-EC"/>
</dbReference>
<dbReference type="GO" id="GO:0003725">
    <property type="term" value="F:double-stranded RNA binding"/>
    <property type="evidence" value="ECO:0007669"/>
    <property type="project" value="InterPro"/>
</dbReference>
<dbReference type="GO" id="GO:0006450">
    <property type="term" value="P:regulation of translational fidelity"/>
    <property type="evidence" value="ECO:0007669"/>
    <property type="project" value="TreeGrafter"/>
</dbReference>
<evidence type="ECO:0000256" key="10">
    <source>
        <dbReference type="ARBA" id="ARBA00029774"/>
    </source>
</evidence>
<dbReference type="GO" id="GO:0000049">
    <property type="term" value="F:tRNA binding"/>
    <property type="evidence" value="ECO:0007669"/>
    <property type="project" value="TreeGrafter"/>
</dbReference>
<organism evidence="13 14">
    <name type="scientific">Candidatus Enterocola intestinipullorum</name>
    <dbReference type="NCBI Taxonomy" id="2840783"/>
    <lineage>
        <taxon>Bacteria</taxon>
        <taxon>Pseudomonadati</taxon>
        <taxon>Bacteroidota</taxon>
        <taxon>Bacteroidia</taxon>
        <taxon>Bacteroidales</taxon>
        <taxon>Candidatus Enterocola</taxon>
    </lineage>
</organism>
<dbReference type="EC" id="2.7.7.87" evidence="3"/>
<dbReference type="AlphaFoldDB" id="A0A9D9H9W2"/>
<evidence type="ECO:0000256" key="3">
    <source>
        <dbReference type="ARBA" id="ARBA00012584"/>
    </source>
</evidence>
<evidence type="ECO:0000256" key="1">
    <source>
        <dbReference type="ARBA" id="ARBA00004496"/>
    </source>
</evidence>
<evidence type="ECO:0000256" key="7">
    <source>
        <dbReference type="ARBA" id="ARBA00022695"/>
    </source>
</evidence>
<protein>
    <recommendedName>
        <fullName evidence="10">L-threonylcarbamoyladenylate synthase</fullName>
        <ecNumber evidence="3">2.7.7.87</ecNumber>
    </recommendedName>
    <alternativeName>
        <fullName evidence="10">L-threonylcarbamoyladenylate synthase</fullName>
    </alternativeName>
</protein>
<evidence type="ECO:0000313" key="14">
    <source>
        <dbReference type="Proteomes" id="UP000823637"/>
    </source>
</evidence>
<dbReference type="NCBIfam" id="TIGR00057">
    <property type="entry name" value="L-threonylcarbamoyladenylate synthase"/>
    <property type="match status" value="1"/>
</dbReference>
<feature type="domain" description="YrdC-like" evidence="12">
    <location>
        <begin position="9"/>
        <end position="193"/>
    </location>
</feature>
<dbReference type="Proteomes" id="UP000823637">
    <property type="component" value="Unassembled WGS sequence"/>
</dbReference>
<dbReference type="InterPro" id="IPR050156">
    <property type="entry name" value="TC-AMP_synthase_SUA5"/>
</dbReference>
<evidence type="ECO:0000256" key="5">
    <source>
        <dbReference type="ARBA" id="ARBA00022679"/>
    </source>
</evidence>
<keyword evidence="5" id="KW-0808">Transferase</keyword>
<comment type="subcellular location">
    <subcellularLocation>
        <location evidence="1">Cytoplasm</location>
    </subcellularLocation>
</comment>
<dbReference type="PANTHER" id="PTHR17490">
    <property type="entry name" value="SUA5"/>
    <property type="match status" value="1"/>
</dbReference>
<evidence type="ECO:0000256" key="6">
    <source>
        <dbReference type="ARBA" id="ARBA00022694"/>
    </source>
</evidence>